<organism evidence="3 4">
    <name type="scientific">Candidatus Yanofskybacteria bacterium RIFCSPHIGHO2_01_FULL_44_22</name>
    <dbReference type="NCBI Taxonomy" id="1802669"/>
    <lineage>
        <taxon>Bacteria</taxon>
        <taxon>Candidatus Yanofskyibacteriota</taxon>
    </lineage>
</organism>
<evidence type="ECO:0000256" key="1">
    <source>
        <dbReference type="SAM" id="Phobius"/>
    </source>
</evidence>
<dbReference type="GO" id="GO:0016020">
    <property type="term" value="C:membrane"/>
    <property type="evidence" value="ECO:0007669"/>
    <property type="project" value="UniProtKB-SubCell"/>
</dbReference>
<dbReference type="Pfam" id="PF14378">
    <property type="entry name" value="PAP2_3"/>
    <property type="match status" value="1"/>
</dbReference>
<gene>
    <name evidence="3" type="ORF">A2746_01810</name>
</gene>
<keyword evidence="1" id="KW-0812">Transmembrane</keyword>
<dbReference type="AlphaFoldDB" id="A0A1F8EU98"/>
<sequence>MFFESSRQGESDVKTVVNGTMAKKIYLVAIQSAIYVFLYYITNYVACLRNIDREWVTIPAIDCEIPFLGFFVWPYLSAYLLNTVGVVLIAKEMEYEEFKKITAAYFANLIILVGCYFIIPMKAVRTDFNPDGSFSLWAVDILHKAMFPYNTFPSAHVSYSFLTGLAAYAGKYKYRVFVMIDSALIILSTLFIKEHVLIDVAVGMILATVCFKEREKLLKLYKYVAGNYFGYAEN</sequence>
<keyword evidence="1" id="KW-0472">Membrane</keyword>
<keyword evidence="1" id="KW-1133">Transmembrane helix</keyword>
<feature type="transmembrane region" description="Helical" evidence="1">
    <location>
        <begin position="65"/>
        <end position="90"/>
    </location>
</feature>
<dbReference type="InterPro" id="IPR036938">
    <property type="entry name" value="PAP2/HPO_sf"/>
</dbReference>
<evidence type="ECO:0000313" key="3">
    <source>
        <dbReference type="EMBL" id="OGN04447.1"/>
    </source>
</evidence>
<dbReference type="EMBL" id="MGJJ01000024">
    <property type="protein sequence ID" value="OGN04447.1"/>
    <property type="molecule type" value="Genomic_DNA"/>
</dbReference>
<feature type="domain" description="Inositolphosphotransferase Aur1/Ipt1" evidence="2">
    <location>
        <begin position="70"/>
        <end position="211"/>
    </location>
</feature>
<evidence type="ECO:0000259" key="2">
    <source>
        <dbReference type="Pfam" id="PF14378"/>
    </source>
</evidence>
<dbReference type="InterPro" id="IPR026841">
    <property type="entry name" value="Aur1/Ipt1"/>
</dbReference>
<accession>A0A1F8EU98</accession>
<evidence type="ECO:0000313" key="4">
    <source>
        <dbReference type="Proteomes" id="UP000177419"/>
    </source>
</evidence>
<name>A0A1F8EU98_9BACT</name>
<protein>
    <recommendedName>
        <fullName evidence="2">Inositolphosphotransferase Aur1/Ipt1 domain-containing protein</fullName>
    </recommendedName>
</protein>
<feature type="transmembrane region" description="Helical" evidence="1">
    <location>
        <begin position="25"/>
        <end position="45"/>
    </location>
</feature>
<comment type="caution">
    <text evidence="3">The sequence shown here is derived from an EMBL/GenBank/DDBJ whole genome shotgun (WGS) entry which is preliminary data.</text>
</comment>
<dbReference type="STRING" id="1802669.A2746_01810"/>
<dbReference type="SUPFAM" id="SSF48317">
    <property type="entry name" value="Acid phosphatase/Vanadium-dependent haloperoxidase"/>
    <property type="match status" value="1"/>
</dbReference>
<feature type="transmembrane region" description="Helical" evidence="1">
    <location>
        <begin position="183"/>
        <end position="211"/>
    </location>
</feature>
<proteinExistence type="predicted"/>
<reference evidence="3 4" key="1">
    <citation type="journal article" date="2016" name="Nat. Commun.">
        <title>Thousands of microbial genomes shed light on interconnected biogeochemical processes in an aquifer system.</title>
        <authorList>
            <person name="Anantharaman K."/>
            <person name="Brown C.T."/>
            <person name="Hug L.A."/>
            <person name="Sharon I."/>
            <person name="Castelle C.J."/>
            <person name="Probst A.J."/>
            <person name="Thomas B.C."/>
            <person name="Singh A."/>
            <person name="Wilkins M.J."/>
            <person name="Karaoz U."/>
            <person name="Brodie E.L."/>
            <person name="Williams K.H."/>
            <person name="Hubbard S.S."/>
            <person name="Banfield J.F."/>
        </authorList>
    </citation>
    <scope>NUCLEOTIDE SEQUENCE [LARGE SCALE GENOMIC DNA]</scope>
</reference>
<feature type="transmembrane region" description="Helical" evidence="1">
    <location>
        <begin position="102"/>
        <end position="119"/>
    </location>
</feature>
<dbReference type="Proteomes" id="UP000177419">
    <property type="component" value="Unassembled WGS sequence"/>
</dbReference>